<proteinExistence type="predicted"/>
<gene>
    <name evidence="2" type="ORF">PIB30_116641</name>
</gene>
<reference evidence="2 3" key="1">
    <citation type="journal article" date="2023" name="Plants (Basel)">
        <title>Bridging the Gap: Combining Genomics and Transcriptomics Approaches to Understand Stylosanthes scabra, an Orphan Legume from the Brazilian Caatinga.</title>
        <authorList>
            <person name="Ferreira-Neto J.R.C."/>
            <person name="da Silva M.D."/>
            <person name="Binneck E."/>
            <person name="de Melo N.F."/>
            <person name="da Silva R.H."/>
            <person name="de Melo A.L.T.M."/>
            <person name="Pandolfi V."/>
            <person name="Bustamante F.O."/>
            <person name="Brasileiro-Vidal A.C."/>
            <person name="Benko-Iseppon A.M."/>
        </authorList>
    </citation>
    <scope>NUCLEOTIDE SEQUENCE [LARGE SCALE GENOMIC DNA]</scope>
    <source>
        <tissue evidence="2">Leaves</tissue>
    </source>
</reference>
<dbReference type="Proteomes" id="UP001341840">
    <property type="component" value="Unassembled WGS sequence"/>
</dbReference>
<evidence type="ECO:0000313" key="3">
    <source>
        <dbReference type="Proteomes" id="UP001341840"/>
    </source>
</evidence>
<protein>
    <recommendedName>
        <fullName evidence="1">MULE transposase domain-containing protein</fullName>
    </recommendedName>
</protein>
<accession>A0ABU6QQA0</accession>
<keyword evidence="3" id="KW-1185">Reference proteome</keyword>
<dbReference type="EMBL" id="JASCZI010001065">
    <property type="protein sequence ID" value="MED6114196.1"/>
    <property type="molecule type" value="Genomic_DNA"/>
</dbReference>
<dbReference type="PANTHER" id="PTHR47718">
    <property type="entry name" value="OS01G0519700 PROTEIN"/>
    <property type="match status" value="1"/>
</dbReference>
<sequence length="174" mass="20417">MGNKHPSSVVTDGDHSMREAIKQVFPHASHRLCAWHLHRNACEKVKIHGFLNALKNLIYANVGVEEFEVRWGDMIDKYKLAGNPWVNQTHEMRQFWALAYLRNEFFGRIRTTSQCEGINSLINAYVRKKNNLLEFINNMQSSLRHYRPSSSLQRQKLDTLRSRQVQRIVQVISR</sequence>
<dbReference type="InterPro" id="IPR018289">
    <property type="entry name" value="MULE_transposase_dom"/>
</dbReference>
<evidence type="ECO:0000313" key="2">
    <source>
        <dbReference type="EMBL" id="MED6114196.1"/>
    </source>
</evidence>
<dbReference type="Pfam" id="PF10551">
    <property type="entry name" value="MULE"/>
    <property type="match status" value="1"/>
</dbReference>
<evidence type="ECO:0000259" key="1">
    <source>
        <dbReference type="Pfam" id="PF10551"/>
    </source>
</evidence>
<dbReference type="PANTHER" id="PTHR47718:SF17">
    <property type="entry name" value="PROTEIN FAR1-RELATED SEQUENCE 5-LIKE"/>
    <property type="match status" value="1"/>
</dbReference>
<organism evidence="2 3">
    <name type="scientific">Stylosanthes scabra</name>
    <dbReference type="NCBI Taxonomy" id="79078"/>
    <lineage>
        <taxon>Eukaryota</taxon>
        <taxon>Viridiplantae</taxon>
        <taxon>Streptophyta</taxon>
        <taxon>Embryophyta</taxon>
        <taxon>Tracheophyta</taxon>
        <taxon>Spermatophyta</taxon>
        <taxon>Magnoliopsida</taxon>
        <taxon>eudicotyledons</taxon>
        <taxon>Gunneridae</taxon>
        <taxon>Pentapetalae</taxon>
        <taxon>rosids</taxon>
        <taxon>fabids</taxon>
        <taxon>Fabales</taxon>
        <taxon>Fabaceae</taxon>
        <taxon>Papilionoideae</taxon>
        <taxon>50 kb inversion clade</taxon>
        <taxon>dalbergioids sensu lato</taxon>
        <taxon>Dalbergieae</taxon>
        <taxon>Pterocarpus clade</taxon>
        <taxon>Stylosanthes</taxon>
    </lineage>
</organism>
<feature type="domain" description="MULE transposase" evidence="1">
    <location>
        <begin position="2"/>
        <end position="40"/>
    </location>
</feature>
<name>A0ABU6QQA0_9FABA</name>
<comment type="caution">
    <text evidence="2">The sequence shown here is derived from an EMBL/GenBank/DDBJ whole genome shotgun (WGS) entry which is preliminary data.</text>
</comment>